<feature type="compositionally biased region" description="Basic and acidic residues" evidence="1">
    <location>
        <begin position="107"/>
        <end position="136"/>
    </location>
</feature>
<evidence type="ECO:0000313" key="2">
    <source>
        <dbReference type="EMBL" id="MFC4913929.1"/>
    </source>
</evidence>
<dbReference type="RefSeq" id="WP_378265330.1">
    <property type="nucleotide sequence ID" value="NZ_JBHSIT010000021.1"/>
</dbReference>
<protein>
    <submittedName>
        <fullName evidence="2">Uncharacterized protein</fullName>
    </submittedName>
</protein>
<accession>A0ABV9UCK7</accession>
<evidence type="ECO:0000256" key="1">
    <source>
        <dbReference type="SAM" id="MobiDB-lite"/>
    </source>
</evidence>
<comment type="caution">
    <text evidence="2">The sequence shown here is derived from an EMBL/GenBank/DDBJ whole genome shotgun (WGS) entry which is preliminary data.</text>
</comment>
<reference evidence="3" key="1">
    <citation type="journal article" date="2019" name="Int. J. Syst. Evol. Microbiol.">
        <title>The Global Catalogue of Microorganisms (GCM) 10K type strain sequencing project: providing services to taxonomists for standard genome sequencing and annotation.</title>
        <authorList>
            <consortium name="The Broad Institute Genomics Platform"/>
            <consortium name="The Broad Institute Genome Sequencing Center for Infectious Disease"/>
            <person name="Wu L."/>
            <person name="Ma J."/>
        </authorList>
    </citation>
    <scope>NUCLEOTIDE SEQUENCE [LARGE SCALE GENOMIC DNA]</scope>
    <source>
        <strain evidence="3">KLKA75</strain>
    </source>
</reference>
<dbReference type="Proteomes" id="UP001595872">
    <property type="component" value="Unassembled WGS sequence"/>
</dbReference>
<evidence type="ECO:0000313" key="3">
    <source>
        <dbReference type="Proteomes" id="UP001595872"/>
    </source>
</evidence>
<name>A0ABV9UCK7_9ACTN</name>
<keyword evidence="3" id="KW-1185">Reference proteome</keyword>
<feature type="region of interest" description="Disordered" evidence="1">
    <location>
        <begin position="72"/>
        <end position="91"/>
    </location>
</feature>
<gene>
    <name evidence="2" type="ORF">ACFPCY_42050</name>
</gene>
<proteinExistence type="predicted"/>
<feature type="region of interest" description="Disordered" evidence="1">
    <location>
        <begin position="107"/>
        <end position="155"/>
    </location>
</feature>
<organism evidence="2 3">
    <name type="scientific">Actinomadura gamaensis</name>
    <dbReference type="NCBI Taxonomy" id="1763541"/>
    <lineage>
        <taxon>Bacteria</taxon>
        <taxon>Bacillati</taxon>
        <taxon>Actinomycetota</taxon>
        <taxon>Actinomycetes</taxon>
        <taxon>Streptosporangiales</taxon>
        <taxon>Thermomonosporaceae</taxon>
        <taxon>Actinomadura</taxon>
    </lineage>
</organism>
<dbReference type="EMBL" id="JBHSIT010000021">
    <property type="protein sequence ID" value="MFC4913929.1"/>
    <property type="molecule type" value="Genomic_DNA"/>
</dbReference>
<sequence>MEAIERLAADLGRLRRAAGDPSLRQIIGAVRRRAPGTALGVATLQNWFKGLTVPSDPRTFAVVVEVLEGTAARNGRPQPGSPVAPESGYRPRDTAYWEGLRKACVEQRRAARSAEPRPERPAEPRPERSAELRDAGARSGRSRPVAGANADGTSRPRIWLVPASPLTVNPPTLVWTPGPNPRREPGARTVRVEIPPVAVDVPDHLDPRTFLPDGTDAIHANCRDKRGRTEAVRSVPVRSGGVELGTFSLNVNLGGCCGLAWAEFKTGLAARPFVSSGIDGIVMSFRRVRPRPPTSAADEIWSPSPANARYSDVWTDALRVERGSVFTAELAVVVTG</sequence>